<evidence type="ECO:0000313" key="4">
    <source>
        <dbReference type="Proteomes" id="UP000274033"/>
    </source>
</evidence>
<dbReference type="AlphaFoldDB" id="A0A3N9UFE6"/>
<keyword evidence="1" id="KW-1133">Transmembrane helix</keyword>
<keyword evidence="4" id="KW-1185">Reference proteome</keyword>
<gene>
    <name evidence="3" type="ORF">EBB45_09755</name>
</gene>
<evidence type="ECO:0000256" key="1">
    <source>
        <dbReference type="SAM" id="Phobius"/>
    </source>
</evidence>
<proteinExistence type="predicted"/>
<reference evidence="3 4" key="1">
    <citation type="journal article" date="2013" name="J. Microbiol.">
        <title>Lysinibacillus chungkukjangi sp. nov., isolated from Chungkukjang, Korean fermented soybean food.</title>
        <authorList>
            <person name="Kim S.J."/>
            <person name="Jang Y.H."/>
            <person name="Hamada M."/>
            <person name="Ahn J.H."/>
            <person name="Weon H.Y."/>
            <person name="Suzuki K."/>
            <person name="Whang K.S."/>
            <person name="Kwon S.W."/>
        </authorList>
    </citation>
    <scope>NUCLEOTIDE SEQUENCE [LARGE SCALE GENOMIC DNA]</scope>
    <source>
        <strain evidence="3 4">MCCC 1A12701</strain>
    </source>
</reference>
<keyword evidence="1" id="KW-0472">Membrane</keyword>
<dbReference type="EMBL" id="RRCT01000007">
    <property type="protein sequence ID" value="RQW74868.1"/>
    <property type="molecule type" value="Genomic_DNA"/>
</dbReference>
<dbReference type="Pfam" id="PF07331">
    <property type="entry name" value="TctB"/>
    <property type="match status" value="1"/>
</dbReference>
<name>A0A3N9UFE6_9BACI</name>
<comment type="caution">
    <text evidence="3">The sequence shown here is derived from an EMBL/GenBank/DDBJ whole genome shotgun (WGS) entry which is preliminary data.</text>
</comment>
<feature type="transmembrane region" description="Helical" evidence="1">
    <location>
        <begin position="101"/>
        <end position="134"/>
    </location>
</feature>
<protein>
    <submittedName>
        <fullName evidence="3">Tripartite tricarboxylate transporter TctB family protein</fullName>
    </submittedName>
</protein>
<feature type="domain" description="DUF1468" evidence="2">
    <location>
        <begin position="17"/>
        <end position="167"/>
    </location>
</feature>
<feature type="transmembrane region" description="Helical" evidence="1">
    <location>
        <begin position="12"/>
        <end position="34"/>
    </location>
</feature>
<evidence type="ECO:0000313" key="3">
    <source>
        <dbReference type="EMBL" id="RQW74868.1"/>
    </source>
</evidence>
<feature type="transmembrane region" description="Helical" evidence="1">
    <location>
        <begin position="54"/>
        <end position="72"/>
    </location>
</feature>
<dbReference type="Proteomes" id="UP000274033">
    <property type="component" value="Unassembled WGS sequence"/>
</dbReference>
<dbReference type="InterPro" id="IPR009936">
    <property type="entry name" value="DUF1468"/>
</dbReference>
<evidence type="ECO:0000259" key="2">
    <source>
        <dbReference type="Pfam" id="PF07331"/>
    </source>
</evidence>
<sequence length="172" mass="19173">MFVKIGKRGVLLNKNIISGIVVLAFALTYTIIAFRLPPPASGSVVIGPSVFPGTIGILLIILAIILISSGLIEARQNKANVGKEEEVVKEEEGEPQDKKKVILLFLIFFGYMVLFVPLGYLISTVLFIFSLTMYLERKHWIRNIVYSLVFPIVVYFLFDRVLSVYLPLGPLG</sequence>
<feature type="transmembrane region" description="Helical" evidence="1">
    <location>
        <begin position="140"/>
        <end position="158"/>
    </location>
</feature>
<keyword evidence="1" id="KW-0812">Transmembrane</keyword>
<accession>A0A3N9UFE6</accession>
<organism evidence="3 4">
    <name type="scientific">Lysinibacillus composti</name>
    <dbReference type="NCBI Taxonomy" id="720633"/>
    <lineage>
        <taxon>Bacteria</taxon>
        <taxon>Bacillati</taxon>
        <taxon>Bacillota</taxon>
        <taxon>Bacilli</taxon>
        <taxon>Bacillales</taxon>
        <taxon>Bacillaceae</taxon>
        <taxon>Lysinibacillus</taxon>
    </lineage>
</organism>